<name>A0A7Z0KA52_9MICC</name>
<evidence type="ECO:0000256" key="1">
    <source>
        <dbReference type="ARBA" id="ARBA00006987"/>
    </source>
</evidence>
<keyword evidence="2" id="KW-0732">Signal</keyword>
<dbReference type="EMBL" id="JACCFY010000001">
    <property type="protein sequence ID" value="NYJ77930.1"/>
    <property type="molecule type" value="Genomic_DNA"/>
</dbReference>
<dbReference type="SUPFAM" id="SSF53850">
    <property type="entry name" value="Periplasmic binding protein-like II"/>
    <property type="match status" value="1"/>
</dbReference>
<accession>A0A7Z0KA52</accession>
<comment type="caution">
    <text evidence="3">The sequence shown here is derived from an EMBL/GenBank/DDBJ whole genome shotgun (WGS) entry which is preliminary data.</text>
</comment>
<dbReference type="PANTHER" id="PTHR42928">
    <property type="entry name" value="TRICARBOXYLATE-BINDING PROTEIN"/>
    <property type="match status" value="1"/>
</dbReference>
<dbReference type="Gene3D" id="3.40.190.150">
    <property type="entry name" value="Bordetella uptake gene, domain 1"/>
    <property type="match status" value="1"/>
</dbReference>
<dbReference type="PANTHER" id="PTHR42928:SF5">
    <property type="entry name" value="BLR1237 PROTEIN"/>
    <property type="match status" value="1"/>
</dbReference>
<sequence>MRIRSALFAPWAVLTVLALTACGPQGGDGSDYPSQNVELLVGFAAGGHNDATARKFAEGLEAELDANVLVVNREGGGGAIAATEAANAAADGHTLLFAPTGAFTSVLLQQDVSYGIEDFRSVEAVAENAFVIVVPDDSPLESFEDLEGVDDRMTYSAFGEGHQTHLIGEGIVQSYGLDAEVATFPGGAPALPALVNGDVDWGVQDITSALPRVRSGELRILAISTDYVPEALDEEVPTLGELGFEELQTAGSQALVVPADTPQEVYDELAAASTAVVGSDEFVEFVEQSGGAVPDVEGEAWFGEYMPTELERFRSLFEDLGLEAQ</sequence>
<organism evidence="3 4">
    <name type="scientific">Nesterenkonia xinjiangensis</name>
    <dbReference type="NCBI Taxonomy" id="225327"/>
    <lineage>
        <taxon>Bacteria</taxon>
        <taxon>Bacillati</taxon>
        <taxon>Actinomycetota</taxon>
        <taxon>Actinomycetes</taxon>
        <taxon>Micrococcales</taxon>
        <taxon>Micrococcaceae</taxon>
        <taxon>Nesterenkonia</taxon>
    </lineage>
</organism>
<feature type="chain" id="PRO_5039256092" evidence="2">
    <location>
        <begin position="22"/>
        <end position="325"/>
    </location>
</feature>
<gene>
    <name evidence="3" type="ORF">HNR09_001341</name>
</gene>
<dbReference type="RefSeq" id="WP_179541345.1">
    <property type="nucleotide sequence ID" value="NZ_BAAALL010000002.1"/>
</dbReference>
<evidence type="ECO:0000313" key="3">
    <source>
        <dbReference type="EMBL" id="NYJ77930.1"/>
    </source>
</evidence>
<dbReference type="PROSITE" id="PS51257">
    <property type="entry name" value="PROKAR_LIPOPROTEIN"/>
    <property type="match status" value="1"/>
</dbReference>
<keyword evidence="3" id="KW-0675">Receptor</keyword>
<dbReference type="Pfam" id="PF03401">
    <property type="entry name" value="TctC"/>
    <property type="match status" value="1"/>
</dbReference>
<dbReference type="AlphaFoldDB" id="A0A7Z0KA52"/>
<dbReference type="Gene3D" id="3.40.190.10">
    <property type="entry name" value="Periplasmic binding protein-like II"/>
    <property type="match status" value="1"/>
</dbReference>
<dbReference type="PIRSF" id="PIRSF017082">
    <property type="entry name" value="YflP"/>
    <property type="match status" value="1"/>
</dbReference>
<keyword evidence="4" id="KW-1185">Reference proteome</keyword>
<reference evidence="3 4" key="1">
    <citation type="submission" date="2020-07" db="EMBL/GenBank/DDBJ databases">
        <title>Sequencing the genomes of 1000 actinobacteria strains.</title>
        <authorList>
            <person name="Klenk H.-P."/>
        </authorList>
    </citation>
    <scope>NUCLEOTIDE SEQUENCE [LARGE SCALE GENOMIC DNA]</scope>
    <source>
        <strain evidence="3 4">DSM 15475</strain>
    </source>
</reference>
<dbReference type="Proteomes" id="UP000535437">
    <property type="component" value="Unassembled WGS sequence"/>
</dbReference>
<dbReference type="CDD" id="cd07012">
    <property type="entry name" value="PBP2_Bug_TTT"/>
    <property type="match status" value="1"/>
</dbReference>
<dbReference type="InterPro" id="IPR042100">
    <property type="entry name" value="Bug_dom1"/>
</dbReference>
<evidence type="ECO:0000313" key="4">
    <source>
        <dbReference type="Proteomes" id="UP000535437"/>
    </source>
</evidence>
<evidence type="ECO:0000256" key="2">
    <source>
        <dbReference type="SAM" id="SignalP"/>
    </source>
</evidence>
<comment type="similarity">
    <text evidence="1">Belongs to the UPF0065 (bug) family.</text>
</comment>
<proteinExistence type="inferred from homology"/>
<dbReference type="InterPro" id="IPR005064">
    <property type="entry name" value="BUG"/>
</dbReference>
<feature type="signal peptide" evidence="2">
    <location>
        <begin position="1"/>
        <end position="21"/>
    </location>
</feature>
<protein>
    <submittedName>
        <fullName evidence="3">Tripartite-type tricarboxylate transporter receptor subunit TctC</fullName>
    </submittedName>
</protein>